<accession>M3ADD2</accession>
<dbReference type="Proteomes" id="UP000016932">
    <property type="component" value="Unassembled WGS sequence"/>
</dbReference>
<feature type="signal peptide" evidence="4">
    <location>
        <begin position="1"/>
        <end position="17"/>
    </location>
</feature>
<dbReference type="InterPro" id="IPR008922">
    <property type="entry name" value="Di-copper_centre_dom_sf"/>
</dbReference>
<dbReference type="HOGENOM" id="CLU_035914_0_1_1"/>
<dbReference type="GO" id="GO:0046872">
    <property type="term" value="F:metal ion binding"/>
    <property type="evidence" value="ECO:0007669"/>
    <property type="project" value="UniProtKB-KW"/>
</dbReference>
<evidence type="ECO:0000313" key="8">
    <source>
        <dbReference type="Proteomes" id="UP000016932"/>
    </source>
</evidence>
<dbReference type="GeneID" id="19340364"/>
<dbReference type="STRING" id="383855.M3ADD2"/>
<dbReference type="Pfam" id="PF00264">
    <property type="entry name" value="Tyrosinase"/>
    <property type="match status" value="1"/>
</dbReference>
<evidence type="ECO:0000259" key="5">
    <source>
        <dbReference type="PROSITE" id="PS00497"/>
    </source>
</evidence>
<keyword evidence="4" id="KW-0732">Signal</keyword>
<organism evidence="7 8">
    <name type="scientific">Pseudocercospora fijiensis (strain CIRAD86)</name>
    <name type="common">Black leaf streak disease fungus</name>
    <name type="synonym">Mycosphaerella fijiensis</name>
    <dbReference type="NCBI Taxonomy" id="383855"/>
    <lineage>
        <taxon>Eukaryota</taxon>
        <taxon>Fungi</taxon>
        <taxon>Dikarya</taxon>
        <taxon>Ascomycota</taxon>
        <taxon>Pezizomycotina</taxon>
        <taxon>Dothideomycetes</taxon>
        <taxon>Dothideomycetidae</taxon>
        <taxon>Mycosphaerellales</taxon>
        <taxon>Mycosphaerellaceae</taxon>
        <taxon>Pseudocercospora</taxon>
    </lineage>
</organism>
<feature type="domain" description="Tyrosinase copper-binding" evidence="6">
    <location>
        <begin position="320"/>
        <end position="331"/>
    </location>
</feature>
<evidence type="ECO:0000259" key="6">
    <source>
        <dbReference type="PROSITE" id="PS00498"/>
    </source>
</evidence>
<feature type="chain" id="PRO_5005358315" description="Tyrosinase copper-binding domain-containing protein" evidence="4">
    <location>
        <begin position="18"/>
        <end position="397"/>
    </location>
</feature>
<reference evidence="7 8" key="1">
    <citation type="journal article" date="2012" name="PLoS Pathog.">
        <title>Diverse lifestyles and strategies of plant pathogenesis encoded in the genomes of eighteen Dothideomycetes fungi.</title>
        <authorList>
            <person name="Ohm R.A."/>
            <person name="Feau N."/>
            <person name="Henrissat B."/>
            <person name="Schoch C.L."/>
            <person name="Horwitz B.A."/>
            <person name="Barry K.W."/>
            <person name="Condon B.J."/>
            <person name="Copeland A.C."/>
            <person name="Dhillon B."/>
            <person name="Glaser F."/>
            <person name="Hesse C.N."/>
            <person name="Kosti I."/>
            <person name="LaButti K."/>
            <person name="Lindquist E.A."/>
            <person name="Lucas S."/>
            <person name="Salamov A.A."/>
            <person name="Bradshaw R.E."/>
            <person name="Ciuffetti L."/>
            <person name="Hamelin R.C."/>
            <person name="Kema G.H.J."/>
            <person name="Lawrence C."/>
            <person name="Scott J.A."/>
            <person name="Spatafora J.W."/>
            <person name="Turgeon B.G."/>
            <person name="de Wit P.J.G.M."/>
            <person name="Zhong S."/>
            <person name="Goodwin S.B."/>
            <person name="Grigoriev I.V."/>
        </authorList>
    </citation>
    <scope>NUCLEOTIDE SEQUENCE [LARGE SCALE GENOMIC DNA]</scope>
    <source>
        <strain evidence="7 8">CIRAD86</strain>
    </source>
</reference>
<dbReference type="InterPro" id="IPR002227">
    <property type="entry name" value="Tyrosinase_Cu-bd"/>
</dbReference>
<proteinExistence type="predicted"/>
<dbReference type="PANTHER" id="PTHR11474:SF125">
    <property type="entry name" value="N-ACETYL-6-HYDROXYTRYPTOPHAN OXIDASE IVOB-RELATED"/>
    <property type="match status" value="1"/>
</dbReference>
<dbReference type="eggNOG" id="ENOG502RM4B">
    <property type="taxonomic scope" value="Eukaryota"/>
</dbReference>
<evidence type="ECO:0000256" key="2">
    <source>
        <dbReference type="ARBA" id="ARBA00023002"/>
    </source>
</evidence>
<dbReference type="SUPFAM" id="SSF48056">
    <property type="entry name" value="Di-copper centre-containing domain"/>
    <property type="match status" value="1"/>
</dbReference>
<dbReference type="AlphaFoldDB" id="M3ADD2"/>
<evidence type="ECO:0000256" key="4">
    <source>
        <dbReference type="SAM" id="SignalP"/>
    </source>
</evidence>
<evidence type="ECO:0000256" key="3">
    <source>
        <dbReference type="SAM" id="MobiDB-lite"/>
    </source>
</evidence>
<feature type="region of interest" description="Disordered" evidence="3">
    <location>
        <begin position="43"/>
        <end position="64"/>
    </location>
</feature>
<gene>
    <name evidence="7" type="ORF">MYCFIDRAFT_57308</name>
</gene>
<dbReference type="PROSITE" id="PS00498">
    <property type="entry name" value="TYROSINASE_2"/>
    <property type="match status" value="1"/>
</dbReference>
<dbReference type="PRINTS" id="PR00092">
    <property type="entry name" value="TYROSINASE"/>
</dbReference>
<evidence type="ECO:0000256" key="1">
    <source>
        <dbReference type="ARBA" id="ARBA00022723"/>
    </source>
</evidence>
<dbReference type="OrthoDB" id="6132182at2759"/>
<dbReference type="EMBL" id="KB446558">
    <property type="protein sequence ID" value="EME82556.1"/>
    <property type="molecule type" value="Genomic_DNA"/>
</dbReference>
<dbReference type="PANTHER" id="PTHR11474">
    <property type="entry name" value="TYROSINASE FAMILY MEMBER"/>
    <property type="match status" value="1"/>
</dbReference>
<dbReference type="KEGG" id="pfj:MYCFIDRAFT_57308"/>
<sequence>MRIQESLLILLPISAAAATFQVADTSASDTLAAIALRNVAAQHSKRQNRHAPEPDSSQPPPSCTFETASIRREWETLCRDEKKAYIKAVKCLLEKPSISGHLVPGARSRYDDFLATHINQTLTIHGTGNFLSWHRYFTWTYEQALRNECAYQGPFPYLNWPKYALDLLNAPPFDGSETSLSGNGQFDPQNNGTWVPNDQQRNIKIPPGGGGGCVTTGPFANITVRLGPVSPSLSYATPNPQKDGLGYNPRCLRRDMSAYAVEKWANDAQISALITNCTSLLTFQNTLQGNFPSGFLGAHTAGHFLVGGDPGGDLFASAGDPYFWLQHAQIDRVWWIWQNQKADRERMEIIAGQTVFGVANSSLTTLDDVIDLGVNGKGIKIREAVDTLKGPFCYVYE</sequence>
<dbReference type="Gene3D" id="1.10.1280.10">
    <property type="entry name" value="Di-copper center containing domain from catechol oxidase"/>
    <property type="match status" value="1"/>
</dbReference>
<keyword evidence="1" id="KW-0479">Metal-binding</keyword>
<dbReference type="RefSeq" id="XP_007925877.1">
    <property type="nucleotide sequence ID" value="XM_007927686.1"/>
</dbReference>
<keyword evidence="8" id="KW-1185">Reference proteome</keyword>
<keyword evidence="2" id="KW-0560">Oxidoreductase</keyword>
<dbReference type="GO" id="GO:0016491">
    <property type="term" value="F:oxidoreductase activity"/>
    <property type="evidence" value="ECO:0007669"/>
    <property type="project" value="UniProtKB-KW"/>
</dbReference>
<dbReference type="PROSITE" id="PS00497">
    <property type="entry name" value="TYROSINASE_1"/>
    <property type="match status" value="1"/>
</dbReference>
<evidence type="ECO:0000313" key="7">
    <source>
        <dbReference type="EMBL" id="EME82556.1"/>
    </source>
</evidence>
<protein>
    <recommendedName>
        <fullName evidence="5 6">Tyrosinase copper-binding domain-containing protein</fullName>
    </recommendedName>
</protein>
<dbReference type="VEuPathDB" id="FungiDB:MYCFIDRAFT_57308"/>
<feature type="domain" description="Tyrosinase copper-binding" evidence="5">
    <location>
        <begin position="125"/>
        <end position="142"/>
    </location>
</feature>
<name>M3ADD2_PSEFD</name>
<dbReference type="InterPro" id="IPR050316">
    <property type="entry name" value="Tyrosinase/Hemocyanin"/>
</dbReference>